<accession>A0A8H3U7C8</accession>
<evidence type="ECO:0000256" key="1">
    <source>
        <dbReference type="SAM" id="MobiDB-lite"/>
    </source>
</evidence>
<sequence length="85" mass="8985">MLTVGAGFDDYDDEPGSPRIMEQLPSENAVTDGTSDCPTRPNAAHFRTLGPAMISLVPSFLLIPTILSMPPINIKTSPGLAPSMT</sequence>
<dbReference type="EMBL" id="WNWS01000654">
    <property type="protein sequence ID" value="KAE9964784.1"/>
    <property type="molecule type" value="Genomic_DNA"/>
</dbReference>
<gene>
    <name evidence="2" type="ORF">EG328_010201</name>
</gene>
<name>A0A8H3U7C8_VENIN</name>
<organism evidence="2 3">
    <name type="scientific">Venturia inaequalis</name>
    <name type="common">Apple scab fungus</name>
    <dbReference type="NCBI Taxonomy" id="5025"/>
    <lineage>
        <taxon>Eukaryota</taxon>
        <taxon>Fungi</taxon>
        <taxon>Dikarya</taxon>
        <taxon>Ascomycota</taxon>
        <taxon>Pezizomycotina</taxon>
        <taxon>Dothideomycetes</taxon>
        <taxon>Pleosporomycetidae</taxon>
        <taxon>Venturiales</taxon>
        <taxon>Venturiaceae</taxon>
        <taxon>Venturia</taxon>
    </lineage>
</organism>
<dbReference type="Proteomes" id="UP000447873">
    <property type="component" value="Unassembled WGS sequence"/>
</dbReference>
<protein>
    <submittedName>
        <fullName evidence="2">Uncharacterized protein</fullName>
    </submittedName>
</protein>
<feature type="region of interest" description="Disordered" evidence="1">
    <location>
        <begin position="1"/>
        <end position="37"/>
    </location>
</feature>
<proteinExistence type="predicted"/>
<feature type="compositionally biased region" description="Polar residues" evidence="1">
    <location>
        <begin position="25"/>
        <end position="37"/>
    </location>
</feature>
<reference evidence="2 3" key="1">
    <citation type="submission" date="2018-12" db="EMBL/GenBank/DDBJ databases">
        <title>Venturia inaequalis Genome Resource.</title>
        <authorList>
            <person name="Lichtner F.J."/>
        </authorList>
    </citation>
    <scope>NUCLEOTIDE SEQUENCE [LARGE SCALE GENOMIC DNA]</scope>
    <source>
        <strain evidence="2 3">120213</strain>
    </source>
</reference>
<evidence type="ECO:0000313" key="3">
    <source>
        <dbReference type="Proteomes" id="UP000447873"/>
    </source>
</evidence>
<evidence type="ECO:0000313" key="2">
    <source>
        <dbReference type="EMBL" id="KAE9964784.1"/>
    </source>
</evidence>
<comment type="caution">
    <text evidence="2">The sequence shown here is derived from an EMBL/GenBank/DDBJ whole genome shotgun (WGS) entry which is preliminary data.</text>
</comment>
<dbReference type="AlphaFoldDB" id="A0A8H3U7C8"/>